<sequence>MTWCFIHIIMGPSHRIGNGPSRHFRVVSLENGTVHALLWPSEQLGDKSIAIYL</sequence>
<reference evidence="2" key="1">
    <citation type="journal article" date="2012" name="Science">
        <title>The Paleozoic origin of enzymatic lignin decomposition reconstructed from 31 fungal genomes.</title>
        <authorList>
            <person name="Floudas D."/>
            <person name="Binder M."/>
            <person name="Riley R."/>
            <person name="Barry K."/>
            <person name="Blanchette R.A."/>
            <person name="Henrissat B."/>
            <person name="Martinez A.T."/>
            <person name="Otillar R."/>
            <person name="Spatafora J.W."/>
            <person name="Yadav J.S."/>
            <person name="Aerts A."/>
            <person name="Benoit I."/>
            <person name="Boyd A."/>
            <person name="Carlson A."/>
            <person name="Copeland A."/>
            <person name="Coutinho P.M."/>
            <person name="de Vries R.P."/>
            <person name="Ferreira P."/>
            <person name="Findley K."/>
            <person name="Foster B."/>
            <person name="Gaskell J."/>
            <person name="Glotzer D."/>
            <person name="Gorecki P."/>
            <person name="Heitman J."/>
            <person name="Hesse C."/>
            <person name="Hori C."/>
            <person name="Igarashi K."/>
            <person name="Jurgens J.A."/>
            <person name="Kallen N."/>
            <person name="Kersten P."/>
            <person name="Kohler A."/>
            <person name="Kuees U."/>
            <person name="Kumar T.K.A."/>
            <person name="Kuo A."/>
            <person name="LaButti K."/>
            <person name="Larrondo L.F."/>
            <person name="Lindquist E."/>
            <person name="Ling A."/>
            <person name="Lombard V."/>
            <person name="Lucas S."/>
            <person name="Lundell T."/>
            <person name="Martin R."/>
            <person name="McLaughlin D.J."/>
            <person name="Morgenstern I."/>
            <person name="Morin E."/>
            <person name="Murat C."/>
            <person name="Nagy L.G."/>
            <person name="Nolan M."/>
            <person name="Ohm R.A."/>
            <person name="Patyshakuliyeva A."/>
            <person name="Rokas A."/>
            <person name="Ruiz-Duenas F.J."/>
            <person name="Sabat G."/>
            <person name="Salamov A."/>
            <person name="Samejima M."/>
            <person name="Schmutz J."/>
            <person name="Slot J.C."/>
            <person name="St John F."/>
            <person name="Stenlid J."/>
            <person name="Sun H."/>
            <person name="Sun S."/>
            <person name="Syed K."/>
            <person name="Tsang A."/>
            <person name="Wiebenga A."/>
            <person name="Young D."/>
            <person name="Pisabarro A."/>
            <person name="Eastwood D.C."/>
            <person name="Martin F."/>
            <person name="Cullen D."/>
            <person name="Grigoriev I.V."/>
            <person name="Hibbett D.S."/>
        </authorList>
    </citation>
    <scope>NUCLEOTIDE SEQUENCE [LARGE SCALE GENOMIC DNA]</scope>
    <source>
        <strain evidence="2">RWD-64-598 SS2</strain>
    </source>
</reference>
<organism evidence="1 2">
    <name type="scientific">Coniophora puteana (strain RWD-64-598)</name>
    <name type="common">Brown rot fungus</name>
    <dbReference type="NCBI Taxonomy" id="741705"/>
    <lineage>
        <taxon>Eukaryota</taxon>
        <taxon>Fungi</taxon>
        <taxon>Dikarya</taxon>
        <taxon>Basidiomycota</taxon>
        <taxon>Agaricomycotina</taxon>
        <taxon>Agaricomycetes</taxon>
        <taxon>Agaricomycetidae</taxon>
        <taxon>Boletales</taxon>
        <taxon>Coniophorineae</taxon>
        <taxon>Coniophoraceae</taxon>
        <taxon>Coniophora</taxon>
    </lineage>
</organism>
<dbReference type="RefSeq" id="XP_007764420.1">
    <property type="nucleotide sequence ID" value="XM_007766230.1"/>
</dbReference>
<dbReference type="EMBL" id="JH711574">
    <property type="protein sequence ID" value="EIW84704.1"/>
    <property type="molecule type" value="Genomic_DNA"/>
</dbReference>
<dbReference type="Proteomes" id="UP000053558">
    <property type="component" value="Unassembled WGS sequence"/>
</dbReference>
<proteinExistence type="predicted"/>
<evidence type="ECO:0000313" key="1">
    <source>
        <dbReference type="EMBL" id="EIW84704.1"/>
    </source>
</evidence>
<name>A0A5M3N123_CONPW</name>
<gene>
    <name evidence="1" type="ORF">CONPUDRAFT_162058</name>
</gene>
<accession>A0A5M3N123</accession>
<keyword evidence="2" id="KW-1185">Reference proteome</keyword>
<dbReference type="AlphaFoldDB" id="A0A5M3N123"/>
<protein>
    <submittedName>
        <fullName evidence="1">Uncharacterized protein</fullName>
    </submittedName>
</protein>
<dbReference type="KEGG" id="cput:CONPUDRAFT_162058"/>
<dbReference type="GeneID" id="19204657"/>
<comment type="caution">
    <text evidence="1">The sequence shown here is derived from an EMBL/GenBank/DDBJ whole genome shotgun (WGS) entry which is preliminary data.</text>
</comment>
<evidence type="ECO:0000313" key="2">
    <source>
        <dbReference type="Proteomes" id="UP000053558"/>
    </source>
</evidence>